<keyword evidence="1" id="KW-0677">Repeat</keyword>
<reference evidence="6 7" key="1">
    <citation type="submission" date="2021-01" db="EMBL/GenBank/DDBJ databases">
        <title>Tumebacillus sp. strain ITR2 16S ribosomal RNA gene Genome sequencing and assembly.</title>
        <authorList>
            <person name="Kang M."/>
        </authorList>
    </citation>
    <scope>NUCLEOTIDE SEQUENCE [LARGE SCALE GENOMIC DNA]</scope>
    <source>
        <strain evidence="6 7">ITR2</strain>
    </source>
</reference>
<dbReference type="PANTHER" id="PTHR24171:SF11">
    <property type="entry name" value="26S PROTEASOME NON-ATPASE REGULATORY SUBUNIT 10"/>
    <property type="match status" value="1"/>
</dbReference>
<keyword evidence="7" id="KW-1185">Reference proteome</keyword>
<dbReference type="SUPFAM" id="SSF55383">
    <property type="entry name" value="Copper amine oxidase, domain N"/>
    <property type="match status" value="1"/>
</dbReference>
<organism evidence="6 7">
    <name type="scientific">Tumebacillus amylolyticus</name>
    <dbReference type="NCBI Taxonomy" id="2801339"/>
    <lineage>
        <taxon>Bacteria</taxon>
        <taxon>Bacillati</taxon>
        <taxon>Bacillota</taxon>
        <taxon>Bacilli</taxon>
        <taxon>Bacillales</taxon>
        <taxon>Alicyclobacillaceae</taxon>
        <taxon>Tumebacillus</taxon>
    </lineage>
</organism>
<dbReference type="Proteomes" id="UP000602284">
    <property type="component" value="Unassembled WGS sequence"/>
</dbReference>
<feature type="repeat" description="ANK" evidence="3">
    <location>
        <begin position="218"/>
        <end position="250"/>
    </location>
</feature>
<feature type="domain" description="Copper amine oxidase-like N-terminal" evidence="5">
    <location>
        <begin position="39"/>
        <end position="148"/>
    </location>
</feature>
<dbReference type="Gene3D" id="1.25.40.20">
    <property type="entry name" value="Ankyrin repeat-containing domain"/>
    <property type="match status" value="1"/>
</dbReference>
<proteinExistence type="predicted"/>
<gene>
    <name evidence="6" type="ORF">JJB07_16440</name>
</gene>
<dbReference type="PROSITE" id="PS50297">
    <property type="entry name" value="ANK_REP_REGION"/>
    <property type="match status" value="2"/>
</dbReference>
<dbReference type="PANTHER" id="PTHR24171">
    <property type="entry name" value="ANKYRIN REPEAT DOMAIN-CONTAINING PROTEIN 39-RELATED"/>
    <property type="match status" value="1"/>
</dbReference>
<dbReference type="Pfam" id="PF07833">
    <property type="entry name" value="Cu_amine_oxidN1"/>
    <property type="match status" value="1"/>
</dbReference>
<name>A0ABS1JD81_9BACL</name>
<evidence type="ECO:0000256" key="4">
    <source>
        <dbReference type="SAM" id="SignalP"/>
    </source>
</evidence>
<sequence length="273" mass="29851">MKRLGSFALVATLLLAPFPVAPQAAHAVDDVAPAISVKVDDQEQVYDPSPVLQNGRTMVPMRALFEKLGSTVEWDDATQTITAQSDTRKGQIKLKLQVGNPIAFVNDTPIELDQAPTMFGNYTMVPLRLVSESLRAAVIWDEQDHSIEVYSLNYQLFLSAIRGNVDLVTKELELGADPNYTKLDNGDTPLIGSALLMRLHVVELLLANGANINAQDNDGYSALIMAVSKQDLDMTKLLLDHGADPSLKSKEGTALDLARQFKNQPLIDLLQSQ</sequence>
<keyword evidence="2 3" id="KW-0040">ANK repeat</keyword>
<dbReference type="Pfam" id="PF12796">
    <property type="entry name" value="Ank_2"/>
    <property type="match status" value="1"/>
</dbReference>
<accession>A0ABS1JD81</accession>
<dbReference type="Gene3D" id="3.30.457.10">
    <property type="entry name" value="Copper amine oxidase-like, N-terminal domain"/>
    <property type="match status" value="1"/>
</dbReference>
<dbReference type="InterPro" id="IPR036770">
    <property type="entry name" value="Ankyrin_rpt-contain_sf"/>
</dbReference>
<evidence type="ECO:0000313" key="6">
    <source>
        <dbReference type="EMBL" id="MBL0388203.1"/>
    </source>
</evidence>
<dbReference type="InterPro" id="IPR002110">
    <property type="entry name" value="Ankyrin_rpt"/>
</dbReference>
<dbReference type="SUPFAM" id="SSF48403">
    <property type="entry name" value="Ankyrin repeat"/>
    <property type="match status" value="1"/>
</dbReference>
<keyword evidence="4" id="KW-0732">Signal</keyword>
<evidence type="ECO:0000256" key="1">
    <source>
        <dbReference type="ARBA" id="ARBA00022737"/>
    </source>
</evidence>
<evidence type="ECO:0000259" key="5">
    <source>
        <dbReference type="Pfam" id="PF07833"/>
    </source>
</evidence>
<dbReference type="PROSITE" id="PS50088">
    <property type="entry name" value="ANK_REPEAT"/>
    <property type="match status" value="2"/>
</dbReference>
<evidence type="ECO:0000256" key="3">
    <source>
        <dbReference type="PROSITE-ProRule" id="PRU00023"/>
    </source>
</evidence>
<feature type="signal peptide" evidence="4">
    <location>
        <begin position="1"/>
        <end position="27"/>
    </location>
</feature>
<comment type="caution">
    <text evidence="6">The sequence shown here is derived from an EMBL/GenBank/DDBJ whole genome shotgun (WGS) entry which is preliminary data.</text>
</comment>
<dbReference type="RefSeq" id="WP_201636945.1">
    <property type="nucleotide sequence ID" value="NZ_JAEQNB010000005.1"/>
</dbReference>
<evidence type="ECO:0000313" key="7">
    <source>
        <dbReference type="Proteomes" id="UP000602284"/>
    </source>
</evidence>
<evidence type="ECO:0000256" key="2">
    <source>
        <dbReference type="ARBA" id="ARBA00023043"/>
    </source>
</evidence>
<dbReference type="InterPro" id="IPR036582">
    <property type="entry name" value="Mao_N_sf"/>
</dbReference>
<protein>
    <submittedName>
        <fullName evidence="6">Ankyrin repeat domain-containing protein</fullName>
    </submittedName>
</protein>
<feature type="repeat" description="ANK" evidence="3">
    <location>
        <begin position="185"/>
        <end position="217"/>
    </location>
</feature>
<feature type="chain" id="PRO_5045874022" evidence="4">
    <location>
        <begin position="28"/>
        <end position="273"/>
    </location>
</feature>
<dbReference type="InterPro" id="IPR012854">
    <property type="entry name" value="Cu_amine_oxidase-like_N"/>
</dbReference>
<dbReference type="SMART" id="SM00248">
    <property type="entry name" value="ANK"/>
    <property type="match status" value="3"/>
</dbReference>
<dbReference type="EMBL" id="JAEQNB010000005">
    <property type="protein sequence ID" value="MBL0388203.1"/>
    <property type="molecule type" value="Genomic_DNA"/>
</dbReference>